<evidence type="ECO:0000313" key="5">
    <source>
        <dbReference type="Proteomes" id="UP001165083"/>
    </source>
</evidence>
<protein>
    <submittedName>
        <fullName evidence="4">Unnamed protein product</fullName>
    </submittedName>
</protein>
<evidence type="ECO:0000259" key="3">
    <source>
        <dbReference type="PROSITE" id="PS51846"/>
    </source>
</evidence>
<feature type="transmembrane region" description="Helical" evidence="2">
    <location>
        <begin position="43"/>
        <end position="65"/>
    </location>
</feature>
<dbReference type="EMBL" id="BSXW01000439">
    <property type="protein sequence ID" value="GMF22390.1"/>
    <property type="molecule type" value="Genomic_DNA"/>
</dbReference>
<evidence type="ECO:0000256" key="1">
    <source>
        <dbReference type="PROSITE-ProRule" id="PRU01193"/>
    </source>
</evidence>
<gene>
    <name evidence="4" type="ORF">Plil01_000892000</name>
</gene>
<keyword evidence="1 2" id="KW-1133">Transmembrane helix</keyword>
<dbReference type="InterPro" id="IPR045095">
    <property type="entry name" value="ACDP"/>
</dbReference>
<dbReference type="OrthoDB" id="5353557at2759"/>
<name>A0A9W6WY90_9STRA</name>
<dbReference type="GO" id="GO:0010960">
    <property type="term" value="P:magnesium ion homeostasis"/>
    <property type="evidence" value="ECO:0007669"/>
    <property type="project" value="InterPro"/>
</dbReference>
<keyword evidence="5" id="KW-1185">Reference proteome</keyword>
<keyword evidence="1 2" id="KW-0472">Membrane</keyword>
<evidence type="ECO:0000313" key="4">
    <source>
        <dbReference type="EMBL" id="GMF22390.1"/>
    </source>
</evidence>
<dbReference type="AlphaFoldDB" id="A0A9W6WY90"/>
<dbReference type="Proteomes" id="UP001165083">
    <property type="component" value="Unassembled WGS sequence"/>
</dbReference>
<dbReference type="PANTHER" id="PTHR12064:SF94">
    <property type="entry name" value="UNEXTENDED PROTEIN"/>
    <property type="match status" value="1"/>
</dbReference>
<dbReference type="PROSITE" id="PS51846">
    <property type="entry name" value="CNNM"/>
    <property type="match status" value="1"/>
</dbReference>
<accession>A0A9W6WY90</accession>
<proteinExistence type="predicted"/>
<comment type="caution">
    <text evidence="4">The sequence shown here is derived from an EMBL/GenBank/DDBJ whole genome shotgun (WGS) entry which is preliminary data.</text>
</comment>
<feature type="domain" description="CNNM transmembrane" evidence="3">
    <location>
        <begin position="37"/>
        <end position="152"/>
    </location>
</feature>
<sequence length="152" mass="15384">MKKSAVASAALAAAARLEAVAASGGGFGGNKQHAELSSGDIALQVGALVVLLALSAMFAGLGLGLMSLDLIGLEIVVAAGEDEHATEKERMNSDAAKKVIPLRRNGNLLLTTLLLGNVAVNVLTSIITADLTSGESTVALPRTALLFSDNYA</sequence>
<dbReference type="GO" id="GO:0016020">
    <property type="term" value="C:membrane"/>
    <property type="evidence" value="ECO:0007669"/>
    <property type="project" value="UniProtKB-UniRule"/>
</dbReference>
<dbReference type="Pfam" id="PF01595">
    <property type="entry name" value="CNNM"/>
    <property type="match status" value="1"/>
</dbReference>
<organism evidence="4 5">
    <name type="scientific">Phytophthora lilii</name>
    <dbReference type="NCBI Taxonomy" id="2077276"/>
    <lineage>
        <taxon>Eukaryota</taxon>
        <taxon>Sar</taxon>
        <taxon>Stramenopiles</taxon>
        <taxon>Oomycota</taxon>
        <taxon>Peronosporomycetes</taxon>
        <taxon>Peronosporales</taxon>
        <taxon>Peronosporaceae</taxon>
        <taxon>Phytophthora</taxon>
    </lineage>
</organism>
<keyword evidence="1 2" id="KW-0812">Transmembrane</keyword>
<dbReference type="InterPro" id="IPR002550">
    <property type="entry name" value="CNNM"/>
</dbReference>
<feature type="transmembrane region" description="Helical" evidence="2">
    <location>
        <begin position="107"/>
        <end position="127"/>
    </location>
</feature>
<reference evidence="4" key="1">
    <citation type="submission" date="2023-04" db="EMBL/GenBank/DDBJ databases">
        <title>Phytophthora lilii NBRC 32176.</title>
        <authorList>
            <person name="Ichikawa N."/>
            <person name="Sato H."/>
            <person name="Tonouchi N."/>
        </authorList>
    </citation>
    <scope>NUCLEOTIDE SEQUENCE</scope>
    <source>
        <strain evidence="4">NBRC 32176</strain>
    </source>
</reference>
<dbReference type="PANTHER" id="PTHR12064">
    <property type="entry name" value="METAL TRANSPORTER CNNM"/>
    <property type="match status" value="1"/>
</dbReference>
<evidence type="ECO:0000256" key="2">
    <source>
        <dbReference type="SAM" id="Phobius"/>
    </source>
</evidence>